<gene>
    <name evidence="1" type="ORF">HSBAA_47310</name>
</gene>
<evidence type="ECO:0000313" key="1">
    <source>
        <dbReference type="EMBL" id="BBI63425.1"/>
    </source>
</evidence>
<dbReference type="AlphaFoldDB" id="A0A455UBL4"/>
<name>A0A455UBL4_9GAMM</name>
<reference evidence="1 2" key="1">
    <citation type="journal article" date="2019" name="Microbiol. Resour. Announc.">
        <title>Complete Genome Sequence of Halomonas sulfidaeris Strain Esulfide1 Isolated from a Metal Sulfide Rock at a Depth of 2,200 Meters, Obtained Using Nanopore Sequencing.</title>
        <authorList>
            <person name="Saito M."/>
            <person name="Nishigata A."/>
            <person name="Galipon J."/>
            <person name="Arakawa K."/>
        </authorList>
    </citation>
    <scope>NUCLEOTIDE SEQUENCE [LARGE SCALE GENOMIC DNA]</scope>
    <source>
        <strain evidence="1 2">ATCC BAA-803</strain>
    </source>
</reference>
<evidence type="ECO:0000313" key="2">
    <source>
        <dbReference type="Proteomes" id="UP000320231"/>
    </source>
</evidence>
<organism evidence="1 2">
    <name type="scientific">Vreelandella sulfidaeris</name>
    <dbReference type="NCBI Taxonomy" id="115553"/>
    <lineage>
        <taxon>Bacteria</taxon>
        <taxon>Pseudomonadati</taxon>
        <taxon>Pseudomonadota</taxon>
        <taxon>Gammaproteobacteria</taxon>
        <taxon>Oceanospirillales</taxon>
        <taxon>Halomonadaceae</taxon>
        <taxon>Vreelandella</taxon>
    </lineage>
</organism>
<dbReference type="KEGG" id="hsr:HSBAA_47310"/>
<protein>
    <submittedName>
        <fullName evidence="1">Uncharacterized protein</fullName>
    </submittedName>
</protein>
<dbReference type="Proteomes" id="UP000320231">
    <property type="component" value="Chromosome"/>
</dbReference>
<dbReference type="EMBL" id="AP019514">
    <property type="protein sequence ID" value="BBI63425.1"/>
    <property type="molecule type" value="Genomic_DNA"/>
</dbReference>
<sequence>MAGNTKALATSLSVGALGGALFQLTGLPLAWMLGPLIANLLVSSQGVKVAIPEPLRNVF</sequence>
<accession>A0A455UBL4</accession>
<proteinExistence type="predicted"/>